<feature type="chain" id="PRO_5018016220" evidence="2">
    <location>
        <begin position="25"/>
        <end position="75"/>
    </location>
</feature>
<name>A0A3M6TS24_POCDA</name>
<proteinExistence type="predicted"/>
<feature type="region of interest" description="Disordered" evidence="1">
    <location>
        <begin position="31"/>
        <end position="55"/>
    </location>
</feature>
<dbReference type="Proteomes" id="UP000275408">
    <property type="component" value="Unassembled WGS sequence"/>
</dbReference>
<organism evidence="3 4">
    <name type="scientific">Pocillopora damicornis</name>
    <name type="common">Cauliflower coral</name>
    <name type="synonym">Millepora damicornis</name>
    <dbReference type="NCBI Taxonomy" id="46731"/>
    <lineage>
        <taxon>Eukaryota</taxon>
        <taxon>Metazoa</taxon>
        <taxon>Cnidaria</taxon>
        <taxon>Anthozoa</taxon>
        <taxon>Hexacorallia</taxon>
        <taxon>Scleractinia</taxon>
        <taxon>Astrocoeniina</taxon>
        <taxon>Pocilloporidae</taxon>
        <taxon>Pocillopora</taxon>
    </lineage>
</organism>
<protein>
    <submittedName>
        <fullName evidence="3">Uncharacterized protein</fullName>
    </submittedName>
</protein>
<dbReference type="EMBL" id="RCHS01003049">
    <property type="protein sequence ID" value="RMX44195.1"/>
    <property type="molecule type" value="Genomic_DNA"/>
</dbReference>
<dbReference type="AlphaFoldDB" id="A0A3M6TS24"/>
<gene>
    <name evidence="3" type="ORF">pdam_00002520</name>
</gene>
<keyword evidence="4" id="KW-1185">Reference proteome</keyword>
<feature type="signal peptide" evidence="2">
    <location>
        <begin position="1"/>
        <end position="24"/>
    </location>
</feature>
<sequence>KMQQFKALVILFIAATVYISYSEAFHMGNNQVGQPEGDAPKDIRGYNQPREYDEDTRLKAKRHRFEDWNTYNYRK</sequence>
<evidence type="ECO:0000256" key="1">
    <source>
        <dbReference type="SAM" id="MobiDB-lite"/>
    </source>
</evidence>
<comment type="caution">
    <text evidence="3">The sequence shown here is derived from an EMBL/GenBank/DDBJ whole genome shotgun (WGS) entry which is preliminary data.</text>
</comment>
<feature type="non-terminal residue" evidence="3">
    <location>
        <position position="1"/>
    </location>
</feature>
<accession>A0A3M6TS24</accession>
<reference evidence="3 4" key="1">
    <citation type="journal article" date="2018" name="Sci. Rep.">
        <title>Comparative analysis of the Pocillopora damicornis genome highlights role of immune system in coral evolution.</title>
        <authorList>
            <person name="Cunning R."/>
            <person name="Bay R.A."/>
            <person name="Gillette P."/>
            <person name="Baker A.C."/>
            <person name="Traylor-Knowles N."/>
        </authorList>
    </citation>
    <scope>NUCLEOTIDE SEQUENCE [LARGE SCALE GENOMIC DNA]</scope>
    <source>
        <strain evidence="3">RSMAS</strain>
        <tissue evidence="3">Whole animal</tissue>
    </source>
</reference>
<evidence type="ECO:0000313" key="3">
    <source>
        <dbReference type="EMBL" id="RMX44195.1"/>
    </source>
</evidence>
<evidence type="ECO:0000313" key="4">
    <source>
        <dbReference type="Proteomes" id="UP000275408"/>
    </source>
</evidence>
<evidence type="ECO:0000256" key="2">
    <source>
        <dbReference type="SAM" id="SignalP"/>
    </source>
</evidence>
<keyword evidence="2" id="KW-0732">Signal</keyword>